<name>A0ABD0QRN8_CIRMR</name>
<keyword evidence="2" id="KW-1185">Reference proteome</keyword>
<dbReference type="Proteomes" id="UP001529510">
    <property type="component" value="Unassembled WGS sequence"/>
</dbReference>
<protein>
    <submittedName>
        <fullName evidence="1">Uncharacterized protein</fullName>
    </submittedName>
</protein>
<evidence type="ECO:0000313" key="2">
    <source>
        <dbReference type="Proteomes" id="UP001529510"/>
    </source>
</evidence>
<reference evidence="1 2" key="1">
    <citation type="submission" date="2024-05" db="EMBL/GenBank/DDBJ databases">
        <title>Genome sequencing and assembly of Indian major carp, Cirrhinus mrigala (Hamilton, 1822).</title>
        <authorList>
            <person name="Mohindra V."/>
            <person name="Chowdhury L.M."/>
            <person name="Lal K."/>
            <person name="Jena J.K."/>
        </authorList>
    </citation>
    <scope>NUCLEOTIDE SEQUENCE [LARGE SCALE GENOMIC DNA]</scope>
    <source>
        <strain evidence="1">CM1030</strain>
        <tissue evidence="1">Blood</tissue>
    </source>
</reference>
<sequence>MVVLALPVGGNTLLQVKFAAGSLTSTSGMEGTREAEGEQAVKEQRRKEMVCQSGVQMMKMEKWEPLILLERLCLSRRARKILFQKRSLSSRGWRMRKRTVLIKKRRTEMVMKKARK</sequence>
<gene>
    <name evidence="1" type="ORF">M9458_015487</name>
</gene>
<evidence type="ECO:0000313" key="1">
    <source>
        <dbReference type="EMBL" id="KAL0188388.1"/>
    </source>
</evidence>
<comment type="caution">
    <text evidence="1">The sequence shown here is derived from an EMBL/GenBank/DDBJ whole genome shotgun (WGS) entry which is preliminary data.</text>
</comment>
<feature type="non-terminal residue" evidence="1">
    <location>
        <position position="116"/>
    </location>
</feature>
<organism evidence="1 2">
    <name type="scientific">Cirrhinus mrigala</name>
    <name type="common">Mrigala</name>
    <dbReference type="NCBI Taxonomy" id="683832"/>
    <lineage>
        <taxon>Eukaryota</taxon>
        <taxon>Metazoa</taxon>
        <taxon>Chordata</taxon>
        <taxon>Craniata</taxon>
        <taxon>Vertebrata</taxon>
        <taxon>Euteleostomi</taxon>
        <taxon>Actinopterygii</taxon>
        <taxon>Neopterygii</taxon>
        <taxon>Teleostei</taxon>
        <taxon>Ostariophysi</taxon>
        <taxon>Cypriniformes</taxon>
        <taxon>Cyprinidae</taxon>
        <taxon>Labeoninae</taxon>
        <taxon>Labeonini</taxon>
        <taxon>Cirrhinus</taxon>
    </lineage>
</organism>
<accession>A0ABD0QRN8</accession>
<dbReference type="EMBL" id="JAMKFB020000007">
    <property type="protein sequence ID" value="KAL0188388.1"/>
    <property type="molecule type" value="Genomic_DNA"/>
</dbReference>
<dbReference type="AlphaFoldDB" id="A0ABD0QRN8"/>
<proteinExistence type="predicted"/>